<accession>A0AAN7QZI6</accession>
<dbReference type="AlphaFoldDB" id="A0AAN7QZI6"/>
<dbReference type="InterPro" id="IPR015943">
    <property type="entry name" value="WD40/YVTN_repeat-like_dom_sf"/>
</dbReference>
<dbReference type="PROSITE" id="PS50082">
    <property type="entry name" value="WD_REPEATS_2"/>
    <property type="match status" value="1"/>
</dbReference>
<keyword evidence="4" id="KW-1185">Reference proteome</keyword>
<feature type="repeat" description="WD" evidence="1">
    <location>
        <begin position="75"/>
        <end position="94"/>
    </location>
</feature>
<feature type="region of interest" description="Disordered" evidence="2">
    <location>
        <begin position="1"/>
        <end position="27"/>
    </location>
</feature>
<dbReference type="EMBL" id="JAXQNO010000016">
    <property type="protein sequence ID" value="KAK4782401.1"/>
    <property type="molecule type" value="Genomic_DNA"/>
</dbReference>
<dbReference type="Gene3D" id="2.130.10.10">
    <property type="entry name" value="YVTN repeat-like/Quinoprotein amine dehydrogenase"/>
    <property type="match status" value="1"/>
</dbReference>
<name>A0AAN7QZI6_TRANT</name>
<keyword evidence="1" id="KW-0853">WD repeat</keyword>
<gene>
    <name evidence="3" type="ORF">SAY86_016503</name>
</gene>
<proteinExistence type="predicted"/>
<reference evidence="3 4" key="1">
    <citation type="journal article" date="2023" name="Hortic Res">
        <title>Pangenome of water caltrop reveals structural variations and asymmetric subgenome divergence after allopolyploidization.</title>
        <authorList>
            <person name="Zhang X."/>
            <person name="Chen Y."/>
            <person name="Wang L."/>
            <person name="Yuan Y."/>
            <person name="Fang M."/>
            <person name="Shi L."/>
            <person name="Lu R."/>
            <person name="Comes H.P."/>
            <person name="Ma Y."/>
            <person name="Chen Y."/>
            <person name="Huang G."/>
            <person name="Zhou Y."/>
            <person name="Zheng Z."/>
            <person name="Qiu Y."/>
        </authorList>
    </citation>
    <scope>NUCLEOTIDE SEQUENCE [LARGE SCALE GENOMIC DNA]</scope>
    <source>
        <strain evidence="3">F231</strain>
    </source>
</reference>
<evidence type="ECO:0000256" key="1">
    <source>
        <dbReference type="PROSITE-ProRule" id="PRU00221"/>
    </source>
</evidence>
<comment type="caution">
    <text evidence="3">The sequence shown here is derived from an EMBL/GenBank/DDBJ whole genome shotgun (WGS) entry which is preliminary data.</text>
</comment>
<protein>
    <submittedName>
        <fullName evidence="3">Uncharacterized protein</fullName>
    </submittedName>
</protein>
<dbReference type="Proteomes" id="UP001346149">
    <property type="component" value="Unassembled WGS sequence"/>
</dbReference>
<dbReference type="InterPro" id="IPR001680">
    <property type="entry name" value="WD40_rpt"/>
</dbReference>
<organism evidence="3 4">
    <name type="scientific">Trapa natans</name>
    <name type="common">Water chestnut</name>
    <dbReference type="NCBI Taxonomy" id="22666"/>
    <lineage>
        <taxon>Eukaryota</taxon>
        <taxon>Viridiplantae</taxon>
        <taxon>Streptophyta</taxon>
        <taxon>Embryophyta</taxon>
        <taxon>Tracheophyta</taxon>
        <taxon>Spermatophyta</taxon>
        <taxon>Magnoliopsida</taxon>
        <taxon>eudicotyledons</taxon>
        <taxon>Gunneridae</taxon>
        <taxon>Pentapetalae</taxon>
        <taxon>rosids</taxon>
        <taxon>malvids</taxon>
        <taxon>Myrtales</taxon>
        <taxon>Lythraceae</taxon>
        <taxon>Trapa</taxon>
    </lineage>
</organism>
<evidence type="ECO:0000313" key="3">
    <source>
        <dbReference type="EMBL" id="KAK4782401.1"/>
    </source>
</evidence>
<sequence>MEVKEDCSSSGGDGIGEQNLEKNRNVGYFNDQNQHETLQQQDLVKSESSARSMPAALQLQEHCLASPRFHKLPPGSYDHSIKVWDTNTTQVVMNFKMHGKEGIHHSHVSPGNISHAHSCWN</sequence>
<evidence type="ECO:0000313" key="4">
    <source>
        <dbReference type="Proteomes" id="UP001346149"/>
    </source>
</evidence>
<evidence type="ECO:0000256" key="2">
    <source>
        <dbReference type="SAM" id="MobiDB-lite"/>
    </source>
</evidence>
<dbReference type="InterPro" id="IPR036322">
    <property type="entry name" value="WD40_repeat_dom_sf"/>
</dbReference>
<dbReference type="SUPFAM" id="SSF50978">
    <property type="entry name" value="WD40 repeat-like"/>
    <property type="match status" value="1"/>
</dbReference>